<dbReference type="EMBL" id="FUYB01000001">
    <property type="protein sequence ID" value="SKA67722.1"/>
    <property type="molecule type" value="Genomic_DNA"/>
</dbReference>
<feature type="domain" description="CSD" evidence="4">
    <location>
        <begin position="3"/>
        <end position="68"/>
    </location>
</feature>
<organism evidence="5 6">
    <name type="scientific">Thiothrix eikelboomii</name>
    <dbReference type="NCBI Taxonomy" id="92487"/>
    <lineage>
        <taxon>Bacteria</taxon>
        <taxon>Pseudomonadati</taxon>
        <taxon>Pseudomonadota</taxon>
        <taxon>Gammaproteobacteria</taxon>
        <taxon>Thiotrichales</taxon>
        <taxon>Thiotrichaceae</taxon>
        <taxon>Thiothrix</taxon>
    </lineage>
</organism>
<dbReference type="InterPro" id="IPR002059">
    <property type="entry name" value="CSP_DNA-bd"/>
</dbReference>
<dbReference type="Gene3D" id="2.40.50.140">
    <property type="entry name" value="Nucleic acid-binding proteins"/>
    <property type="match status" value="1"/>
</dbReference>
<dbReference type="InterPro" id="IPR019844">
    <property type="entry name" value="CSD_CS"/>
</dbReference>
<name>A0A1T4VRW0_9GAMM</name>
<gene>
    <name evidence="5" type="ORF">SAMN02745130_00100</name>
</gene>
<proteinExistence type="predicted"/>
<dbReference type="RefSeq" id="WP_078920618.1">
    <property type="nucleotide sequence ID" value="NZ_FUYB01000001.1"/>
</dbReference>
<dbReference type="InterPro" id="IPR050181">
    <property type="entry name" value="Cold_shock_domain"/>
</dbReference>
<dbReference type="PROSITE" id="PS00352">
    <property type="entry name" value="CSD_1"/>
    <property type="match status" value="1"/>
</dbReference>
<dbReference type="AlphaFoldDB" id="A0A1T4VRW0"/>
<evidence type="ECO:0000256" key="2">
    <source>
        <dbReference type="ARBA" id="ARBA00022490"/>
    </source>
</evidence>
<dbReference type="PRINTS" id="PR00050">
    <property type="entry name" value="COLDSHOCK"/>
</dbReference>
<comment type="subcellular location">
    <subcellularLocation>
        <location evidence="1 3">Cytoplasm</location>
    </subcellularLocation>
</comment>
<dbReference type="SUPFAM" id="SSF50249">
    <property type="entry name" value="Nucleic acid-binding proteins"/>
    <property type="match status" value="1"/>
</dbReference>
<accession>A0A1T4VRW0</accession>
<reference evidence="5 6" key="1">
    <citation type="submission" date="2017-02" db="EMBL/GenBank/DDBJ databases">
        <authorList>
            <person name="Peterson S.W."/>
        </authorList>
    </citation>
    <scope>NUCLEOTIDE SEQUENCE [LARGE SCALE GENOMIC DNA]</scope>
    <source>
        <strain evidence="5 6">ATCC 49788</strain>
    </source>
</reference>
<dbReference type="Proteomes" id="UP000190460">
    <property type="component" value="Unassembled WGS sequence"/>
</dbReference>
<dbReference type="STRING" id="92487.SAMN02745130_00100"/>
<evidence type="ECO:0000313" key="6">
    <source>
        <dbReference type="Proteomes" id="UP000190460"/>
    </source>
</evidence>
<evidence type="ECO:0000256" key="3">
    <source>
        <dbReference type="RuleBase" id="RU000408"/>
    </source>
</evidence>
<keyword evidence="6" id="KW-1185">Reference proteome</keyword>
<evidence type="ECO:0000259" key="4">
    <source>
        <dbReference type="PROSITE" id="PS51857"/>
    </source>
</evidence>
<dbReference type="InterPro" id="IPR012340">
    <property type="entry name" value="NA-bd_OB-fold"/>
</dbReference>
<dbReference type="GO" id="GO:0005829">
    <property type="term" value="C:cytosol"/>
    <property type="evidence" value="ECO:0007669"/>
    <property type="project" value="UniProtKB-ARBA"/>
</dbReference>
<dbReference type="SMART" id="SM00357">
    <property type="entry name" value="CSP"/>
    <property type="match status" value="1"/>
</dbReference>
<dbReference type="FunFam" id="2.40.50.140:FF:000006">
    <property type="entry name" value="Cold shock protein CspC"/>
    <property type="match status" value="1"/>
</dbReference>
<dbReference type="InterPro" id="IPR012156">
    <property type="entry name" value="Cold_shock_CspA"/>
</dbReference>
<dbReference type="Pfam" id="PF00313">
    <property type="entry name" value="CSD"/>
    <property type="match status" value="1"/>
</dbReference>
<dbReference type="GO" id="GO:0003677">
    <property type="term" value="F:DNA binding"/>
    <property type="evidence" value="ECO:0007669"/>
    <property type="project" value="UniProtKB-KW"/>
</dbReference>
<sequence>MARLTGTVKWFNAEKGFGFINQDNGGADVFVHFRAIKSEGYKTLTEGQKVSFETEKGQKGLQAANVEAI</sequence>
<dbReference type="CDD" id="cd04458">
    <property type="entry name" value="CSP_CDS"/>
    <property type="match status" value="1"/>
</dbReference>
<keyword evidence="2" id="KW-0963">Cytoplasm</keyword>
<dbReference type="OrthoDB" id="9810590at2"/>
<keyword evidence="5" id="KW-0238">DNA-binding</keyword>
<dbReference type="PIRSF" id="PIRSF002599">
    <property type="entry name" value="Cold_shock_A"/>
    <property type="match status" value="1"/>
</dbReference>
<dbReference type="InterPro" id="IPR011129">
    <property type="entry name" value="CSD"/>
</dbReference>
<protein>
    <submittedName>
        <fullName evidence="5">Cold-shock DNA-binding protein family</fullName>
    </submittedName>
</protein>
<evidence type="ECO:0000313" key="5">
    <source>
        <dbReference type="EMBL" id="SKA67722.1"/>
    </source>
</evidence>
<dbReference type="PANTHER" id="PTHR11544">
    <property type="entry name" value="COLD SHOCK DOMAIN CONTAINING PROTEINS"/>
    <property type="match status" value="1"/>
</dbReference>
<evidence type="ECO:0000256" key="1">
    <source>
        <dbReference type="ARBA" id="ARBA00004496"/>
    </source>
</evidence>
<dbReference type="PROSITE" id="PS51857">
    <property type="entry name" value="CSD_2"/>
    <property type="match status" value="1"/>
</dbReference>